<keyword evidence="4 5" id="KW-0472">Membrane</keyword>
<evidence type="ECO:0000256" key="1">
    <source>
        <dbReference type="ARBA" id="ARBA00004651"/>
    </source>
</evidence>
<sequence>MATATLISPAIGGLLIKHYHWNSIFWCLFGLSIISLIMALIHLPRGLSPEKKSKIPFVGAFGLLMTVIGIQCLFMNNLSTASKLVWAILAAAGIIGIIVSQKSNNGEGAIFPPGAFHNKTFILACLRVFCLYLVSNAISLYAPSYLRDVHAIPPDLVGLIILIDSVMGLAFSGIAGRAADKNPRFTLAVGMILSLGDSVFFWFSGNFHHLLLFIAIYLLLGIGGTIAMPSQNKIALLSVPPEQTGAFIGFFQMIQFGTGAFAAGLFSRLVEGPEIGKISASGFQMMITCAIALQLIALTTLLLERTGIKSEKGVNKTT</sequence>
<feature type="transmembrane region" description="Helical" evidence="5">
    <location>
        <begin position="55"/>
        <end position="78"/>
    </location>
</feature>
<dbReference type="PANTHER" id="PTHR42718:SF35">
    <property type="entry name" value="BLL0718 PROTEIN"/>
    <property type="match status" value="1"/>
</dbReference>
<dbReference type="EMBL" id="JACEIP010000004">
    <property type="protein sequence ID" value="MBA4542101.1"/>
    <property type="molecule type" value="Genomic_DNA"/>
</dbReference>
<dbReference type="Gene3D" id="1.20.1250.20">
    <property type="entry name" value="MFS general substrate transporter like domains"/>
    <property type="match status" value="1"/>
</dbReference>
<comment type="subcellular location">
    <subcellularLocation>
        <location evidence="1">Cell membrane</location>
        <topology evidence="1">Multi-pass membrane protein</topology>
    </subcellularLocation>
</comment>
<reference evidence="6 7" key="1">
    <citation type="submission" date="2020-07" db="EMBL/GenBank/DDBJ databases">
        <authorList>
            <person name="Feng H."/>
        </authorList>
    </citation>
    <scope>NUCLEOTIDE SEQUENCE [LARGE SCALE GENOMIC DNA]</scope>
    <source>
        <strain evidence="7">s-11</strain>
    </source>
</reference>
<accession>A0A7W2AGX9</accession>
<dbReference type="AlphaFoldDB" id="A0A7W2AGX9"/>
<dbReference type="SUPFAM" id="SSF103473">
    <property type="entry name" value="MFS general substrate transporter"/>
    <property type="match status" value="1"/>
</dbReference>
<feature type="transmembrane region" description="Helical" evidence="5">
    <location>
        <begin position="156"/>
        <end position="178"/>
    </location>
</feature>
<evidence type="ECO:0000313" key="6">
    <source>
        <dbReference type="EMBL" id="MBA4542101.1"/>
    </source>
</evidence>
<evidence type="ECO:0000256" key="5">
    <source>
        <dbReference type="SAM" id="Phobius"/>
    </source>
</evidence>
<name>A0A7W2AGX9_9BACL</name>
<dbReference type="Pfam" id="PF07690">
    <property type="entry name" value="MFS_1"/>
    <property type="match status" value="1"/>
</dbReference>
<dbReference type="PANTHER" id="PTHR42718">
    <property type="entry name" value="MAJOR FACILITATOR SUPERFAMILY MULTIDRUG TRANSPORTER MFSC"/>
    <property type="match status" value="1"/>
</dbReference>
<evidence type="ECO:0000313" key="7">
    <source>
        <dbReference type="Proteomes" id="UP000530514"/>
    </source>
</evidence>
<feature type="transmembrane region" description="Helical" evidence="5">
    <location>
        <begin position="121"/>
        <end position="144"/>
    </location>
</feature>
<protein>
    <submittedName>
        <fullName evidence="6">MFS transporter</fullName>
    </submittedName>
</protein>
<feature type="transmembrane region" description="Helical" evidence="5">
    <location>
        <begin position="282"/>
        <end position="303"/>
    </location>
</feature>
<feature type="transmembrane region" description="Helical" evidence="5">
    <location>
        <begin position="84"/>
        <end position="100"/>
    </location>
</feature>
<dbReference type="GO" id="GO:0005886">
    <property type="term" value="C:plasma membrane"/>
    <property type="evidence" value="ECO:0007669"/>
    <property type="project" value="UniProtKB-SubCell"/>
</dbReference>
<keyword evidence="7" id="KW-1185">Reference proteome</keyword>
<gene>
    <name evidence="6" type="ORF">H1164_04200</name>
</gene>
<dbReference type="OrthoDB" id="2403626at2"/>
<dbReference type="GO" id="GO:0022857">
    <property type="term" value="F:transmembrane transporter activity"/>
    <property type="evidence" value="ECO:0007669"/>
    <property type="project" value="InterPro"/>
</dbReference>
<keyword evidence="3 5" id="KW-1133">Transmembrane helix</keyword>
<evidence type="ECO:0000256" key="3">
    <source>
        <dbReference type="ARBA" id="ARBA00022989"/>
    </source>
</evidence>
<evidence type="ECO:0000256" key="2">
    <source>
        <dbReference type="ARBA" id="ARBA00022692"/>
    </source>
</evidence>
<dbReference type="Gene3D" id="1.20.1720.10">
    <property type="entry name" value="Multidrug resistance protein D"/>
    <property type="match status" value="1"/>
</dbReference>
<feature type="transmembrane region" description="Helical" evidence="5">
    <location>
        <begin position="185"/>
        <end position="203"/>
    </location>
</feature>
<feature type="transmembrane region" description="Helical" evidence="5">
    <location>
        <begin position="209"/>
        <end position="227"/>
    </location>
</feature>
<feature type="transmembrane region" description="Helical" evidence="5">
    <location>
        <begin position="23"/>
        <end position="43"/>
    </location>
</feature>
<dbReference type="InterPro" id="IPR036259">
    <property type="entry name" value="MFS_trans_sf"/>
</dbReference>
<feature type="transmembrane region" description="Helical" evidence="5">
    <location>
        <begin position="247"/>
        <end position="270"/>
    </location>
</feature>
<comment type="caution">
    <text evidence="6">The sequence shown here is derived from an EMBL/GenBank/DDBJ whole genome shotgun (WGS) entry which is preliminary data.</text>
</comment>
<proteinExistence type="predicted"/>
<dbReference type="Proteomes" id="UP000530514">
    <property type="component" value="Unassembled WGS sequence"/>
</dbReference>
<evidence type="ECO:0000256" key="4">
    <source>
        <dbReference type="ARBA" id="ARBA00023136"/>
    </source>
</evidence>
<keyword evidence="2 5" id="KW-0812">Transmembrane</keyword>
<dbReference type="InterPro" id="IPR011701">
    <property type="entry name" value="MFS"/>
</dbReference>
<organism evidence="6 7">
    <name type="scientific">Thermoactinomyces daqus</name>
    <dbReference type="NCBI Taxonomy" id="1329516"/>
    <lineage>
        <taxon>Bacteria</taxon>
        <taxon>Bacillati</taxon>
        <taxon>Bacillota</taxon>
        <taxon>Bacilli</taxon>
        <taxon>Bacillales</taxon>
        <taxon>Thermoactinomycetaceae</taxon>
        <taxon>Thermoactinomyces</taxon>
    </lineage>
</organism>